<dbReference type="PANTHER" id="PTHR19136:SF81">
    <property type="entry name" value="MOLYBDENUM COFACTOR GUANYLYLTRANSFERASE"/>
    <property type="match status" value="1"/>
</dbReference>
<keyword evidence="7 8" id="KW-0501">Molybdenum cofactor biosynthesis</keyword>
<evidence type="ECO:0000256" key="4">
    <source>
        <dbReference type="ARBA" id="ARBA00022741"/>
    </source>
</evidence>
<feature type="binding site" evidence="8">
    <location>
        <position position="67"/>
    </location>
    <ligand>
        <name>GTP</name>
        <dbReference type="ChEBI" id="CHEBI:37565"/>
    </ligand>
</feature>
<accession>A0ABW0TLX1</accession>
<keyword evidence="1 8" id="KW-0963">Cytoplasm</keyword>
<dbReference type="Proteomes" id="UP001596109">
    <property type="component" value="Unassembled WGS sequence"/>
</dbReference>
<evidence type="ECO:0000313" key="10">
    <source>
        <dbReference type="EMBL" id="MFC5589363.1"/>
    </source>
</evidence>
<evidence type="ECO:0000256" key="3">
    <source>
        <dbReference type="ARBA" id="ARBA00022723"/>
    </source>
</evidence>
<dbReference type="InterPro" id="IPR029044">
    <property type="entry name" value="Nucleotide-diphossugar_trans"/>
</dbReference>
<evidence type="ECO:0000256" key="1">
    <source>
        <dbReference type="ARBA" id="ARBA00022490"/>
    </source>
</evidence>
<evidence type="ECO:0000256" key="5">
    <source>
        <dbReference type="ARBA" id="ARBA00022842"/>
    </source>
</evidence>
<keyword evidence="11" id="KW-1185">Reference proteome</keyword>
<dbReference type="PANTHER" id="PTHR19136">
    <property type="entry name" value="MOLYBDENUM COFACTOR GUANYLYLTRANSFERASE"/>
    <property type="match status" value="1"/>
</dbReference>
<comment type="subcellular location">
    <subcellularLocation>
        <location evidence="8">Cytoplasm</location>
    </subcellularLocation>
</comment>
<proteinExistence type="inferred from homology"/>
<comment type="catalytic activity">
    <reaction evidence="8">
        <text>Mo-molybdopterin + GTP + H(+) = Mo-molybdopterin guanine dinucleotide + diphosphate</text>
        <dbReference type="Rhea" id="RHEA:34243"/>
        <dbReference type="ChEBI" id="CHEBI:15378"/>
        <dbReference type="ChEBI" id="CHEBI:33019"/>
        <dbReference type="ChEBI" id="CHEBI:37565"/>
        <dbReference type="ChEBI" id="CHEBI:71302"/>
        <dbReference type="ChEBI" id="CHEBI:71310"/>
        <dbReference type="EC" id="2.7.7.77"/>
    </reaction>
</comment>
<evidence type="ECO:0000313" key="11">
    <source>
        <dbReference type="Proteomes" id="UP001596109"/>
    </source>
</evidence>
<sequence length="198" mass="21743">MRKTVGIVLAGGLSRRFGSPKAFAMVGGRYFYELAVEALKENCDEVVIVTRPELIDHYLVEVGLAIDTPEFAGNGPLAGILSVMESVQAERYVVLPCDMPFVESAVVGKLLARHDQGVTAVIAEERHHPLVSVWDRVAVPVIRKALENEQNRVMPVLARVGVTWVDGGELAEDVKQVFTNVNSPVALERSEENESNHR</sequence>
<dbReference type="Pfam" id="PF12804">
    <property type="entry name" value="NTP_transf_3"/>
    <property type="match status" value="1"/>
</dbReference>
<feature type="binding site" evidence="8">
    <location>
        <begin position="9"/>
        <end position="11"/>
    </location>
    <ligand>
        <name>GTP</name>
        <dbReference type="ChEBI" id="CHEBI:37565"/>
    </ligand>
</feature>
<feature type="binding site" evidence="8">
    <location>
        <position position="21"/>
    </location>
    <ligand>
        <name>GTP</name>
        <dbReference type="ChEBI" id="CHEBI:37565"/>
    </ligand>
</feature>
<keyword evidence="4 8" id="KW-0547">Nucleotide-binding</keyword>
<keyword evidence="10" id="KW-0548">Nucleotidyltransferase</keyword>
<comment type="domain">
    <text evidence="8">The N-terminal domain determines nucleotide recognition and specific binding, while the C-terminal domain determines the specific binding to the target protein.</text>
</comment>
<dbReference type="EC" id="2.7.7.77" evidence="8"/>
<evidence type="ECO:0000259" key="9">
    <source>
        <dbReference type="Pfam" id="PF12804"/>
    </source>
</evidence>
<dbReference type="Gene3D" id="3.90.550.10">
    <property type="entry name" value="Spore Coat Polysaccharide Biosynthesis Protein SpsA, Chain A"/>
    <property type="match status" value="1"/>
</dbReference>
<keyword evidence="6 8" id="KW-0342">GTP-binding</keyword>
<gene>
    <name evidence="8" type="primary">mobA</name>
    <name evidence="10" type="ORF">ACFPRA_10720</name>
</gene>
<evidence type="ECO:0000256" key="8">
    <source>
        <dbReference type="HAMAP-Rule" id="MF_00316"/>
    </source>
</evidence>
<dbReference type="InterPro" id="IPR013482">
    <property type="entry name" value="Molybde_CF_guanTrfase"/>
</dbReference>
<comment type="caution">
    <text evidence="8">Lacks conserved residue(s) required for the propagation of feature annotation.</text>
</comment>
<comment type="caution">
    <text evidence="10">The sequence shown here is derived from an EMBL/GenBank/DDBJ whole genome shotgun (WGS) entry which is preliminary data.</text>
</comment>
<organism evidence="10 11">
    <name type="scientific">Sporosarcina soli</name>
    <dbReference type="NCBI Taxonomy" id="334736"/>
    <lineage>
        <taxon>Bacteria</taxon>
        <taxon>Bacillati</taxon>
        <taxon>Bacillota</taxon>
        <taxon>Bacilli</taxon>
        <taxon>Bacillales</taxon>
        <taxon>Caryophanaceae</taxon>
        <taxon>Sporosarcina</taxon>
    </lineage>
</organism>
<dbReference type="CDD" id="cd02503">
    <property type="entry name" value="MobA"/>
    <property type="match status" value="1"/>
</dbReference>
<comment type="cofactor">
    <cofactor evidence="8">
        <name>Mg(2+)</name>
        <dbReference type="ChEBI" id="CHEBI:18420"/>
    </cofactor>
</comment>
<comment type="function">
    <text evidence="8">Transfers a GMP moiety from GTP to Mo-molybdopterin (Mo-MPT) cofactor (Moco or molybdenum cofactor) to form Mo-molybdopterin guanine dinucleotide (Mo-MGD) cofactor.</text>
</comment>
<dbReference type="GO" id="GO:0061603">
    <property type="term" value="F:molybdenum cofactor guanylyltransferase activity"/>
    <property type="evidence" value="ECO:0007669"/>
    <property type="project" value="UniProtKB-EC"/>
</dbReference>
<dbReference type="SUPFAM" id="SSF53448">
    <property type="entry name" value="Nucleotide-diphospho-sugar transferases"/>
    <property type="match status" value="1"/>
</dbReference>
<feature type="domain" description="MobA-like NTP transferase" evidence="9">
    <location>
        <begin position="6"/>
        <end position="152"/>
    </location>
</feature>
<dbReference type="EMBL" id="JBHSNO010000005">
    <property type="protein sequence ID" value="MFC5589363.1"/>
    <property type="molecule type" value="Genomic_DNA"/>
</dbReference>
<feature type="binding site" evidence="8">
    <location>
        <position position="98"/>
    </location>
    <ligand>
        <name>Mg(2+)</name>
        <dbReference type="ChEBI" id="CHEBI:18420"/>
    </ligand>
</feature>
<keyword evidence="3 8" id="KW-0479">Metal-binding</keyword>
<keyword evidence="2 8" id="KW-0808">Transferase</keyword>
<dbReference type="InterPro" id="IPR025877">
    <property type="entry name" value="MobA-like_NTP_Trfase"/>
</dbReference>
<evidence type="ECO:0000256" key="6">
    <source>
        <dbReference type="ARBA" id="ARBA00023134"/>
    </source>
</evidence>
<feature type="binding site" evidence="8">
    <location>
        <position position="98"/>
    </location>
    <ligand>
        <name>GTP</name>
        <dbReference type="ChEBI" id="CHEBI:37565"/>
    </ligand>
</feature>
<dbReference type="HAMAP" id="MF_00316">
    <property type="entry name" value="MobA"/>
    <property type="match status" value="1"/>
</dbReference>
<reference evidence="11" key="1">
    <citation type="journal article" date="2019" name="Int. J. Syst. Evol. Microbiol.">
        <title>The Global Catalogue of Microorganisms (GCM) 10K type strain sequencing project: providing services to taxonomists for standard genome sequencing and annotation.</title>
        <authorList>
            <consortium name="The Broad Institute Genomics Platform"/>
            <consortium name="The Broad Institute Genome Sequencing Center for Infectious Disease"/>
            <person name="Wu L."/>
            <person name="Ma J."/>
        </authorList>
    </citation>
    <scope>NUCLEOTIDE SEQUENCE [LARGE SCALE GENOMIC DNA]</scope>
    <source>
        <strain evidence="11">CGMCC 4.1434</strain>
    </source>
</reference>
<comment type="similarity">
    <text evidence="8">Belongs to the MobA family.</text>
</comment>
<name>A0ABW0TLX1_9BACL</name>
<dbReference type="RefSeq" id="WP_381433928.1">
    <property type="nucleotide sequence ID" value="NZ_JBHSNO010000005.1"/>
</dbReference>
<evidence type="ECO:0000256" key="2">
    <source>
        <dbReference type="ARBA" id="ARBA00022679"/>
    </source>
</evidence>
<protein>
    <recommendedName>
        <fullName evidence="8">Probable molybdenum cofactor guanylyltransferase</fullName>
        <shortName evidence="8">MoCo guanylyltransferase</shortName>
        <ecNumber evidence="8">2.7.7.77</ecNumber>
    </recommendedName>
    <alternativeName>
        <fullName evidence="8">GTP:molybdopterin guanylyltransferase</fullName>
    </alternativeName>
    <alternativeName>
        <fullName evidence="8">Mo-MPT guanylyltransferase</fullName>
    </alternativeName>
    <alternativeName>
        <fullName evidence="8">Molybdopterin guanylyltransferase</fullName>
    </alternativeName>
    <alternativeName>
        <fullName evidence="8">Molybdopterin-guanine dinucleotide synthase</fullName>
        <shortName evidence="8">MGD synthase</shortName>
    </alternativeName>
</protein>
<keyword evidence="5 8" id="KW-0460">Magnesium</keyword>
<evidence type="ECO:0000256" key="7">
    <source>
        <dbReference type="ARBA" id="ARBA00023150"/>
    </source>
</evidence>